<dbReference type="GO" id="GO:0006811">
    <property type="term" value="P:monoatomic ion transport"/>
    <property type="evidence" value="ECO:0007669"/>
    <property type="project" value="UniProtKB-KW"/>
</dbReference>
<feature type="transmembrane region" description="Helical" evidence="13">
    <location>
        <begin position="202"/>
        <end position="225"/>
    </location>
</feature>
<comment type="caution">
    <text evidence="14">The sequence shown here is derived from an EMBL/GenBank/DDBJ whole genome shotgun (WGS) entry which is preliminary data.</text>
</comment>
<feature type="transmembrane region" description="Helical" evidence="13">
    <location>
        <begin position="12"/>
        <end position="30"/>
    </location>
</feature>
<name>A0A840J5L9_9PSEU</name>
<keyword evidence="7" id="KW-1003">Cell membrane</keyword>
<keyword evidence="10" id="KW-0406">Ion transport</keyword>
<reference evidence="14 15" key="1">
    <citation type="submission" date="2020-08" db="EMBL/GenBank/DDBJ databases">
        <title>Sequencing the genomes of 1000 actinobacteria strains.</title>
        <authorList>
            <person name="Klenk H.-P."/>
        </authorList>
    </citation>
    <scope>NUCLEOTIDE SEQUENCE [LARGE SCALE GENOMIC DNA]</scope>
    <source>
        <strain evidence="14 15">DSM 45859</strain>
    </source>
</reference>
<evidence type="ECO:0000256" key="10">
    <source>
        <dbReference type="ARBA" id="ARBA00023065"/>
    </source>
</evidence>
<comment type="subcellular location">
    <subcellularLocation>
        <location evidence="2">Cell membrane</location>
        <topology evidence="2">Multi-pass membrane protein</topology>
    </subcellularLocation>
</comment>
<dbReference type="RefSeq" id="WP_184783339.1">
    <property type="nucleotide sequence ID" value="NZ_JACHMG010000001.1"/>
</dbReference>
<evidence type="ECO:0000256" key="7">
    <source>
        <dbReference type="ARBA" id="ARBA00022475"/>
    </source>
</evidence>
<dbReference type="AlphaFoldDB" id="A0A840J5L9"/>
<feature type="transmembrane region" description="Helical" evidence="13">
    <location>
        <begin position="363"/>
        <end position="382"/>
    </location>
</feature>
<feature type="transmembrane region" description="Helical" evidence="13">
    <location>
        <begin position="330"/>
        <end position="348"/>
    </location>
</feature>
<dbReference type="PANTHER" id="PTHR43298">
    <property type="entry name" value="MULTIDRUG RESISTANCE PROTEIN NORM-RELATED"/>
    <property type="match status" value="1"/>
</dbReference>
<dbReference type="GO" id="GO:0015297">
    <property type="term" value="F:antiporter activity"/>
    <property type="evidence" value="ECO:0007669"/>
    <property type="project" value="UniProtKB-KW"/>
</dbReference>
<evidence type="ECO:0000256" key="5">
    <source>
        <dbReference type="ARBA" id="ARBA00022448"/>
    </source>
</evidence>
<protein>
    <recommendedName>
        <fullName evidence="4">Probable multidrug resistance protein NorM</fullName>
    </recommendedName>
    <alternativeName>
        <fullName evidence="12">Multidrug-efflux transporter</fullName>
    </alternativeName>
</protein>
<dbReference type="InterPro" id="IPR002528">
    <property type="entry name" value="MATE_fam"/>
</dbReference>
<evidence type="ECO:0000256" key="13">
    <source>
        <dbReference type="SAM" id="Phobius"/>
    </source>
</evidence>
<dbReference type="GO" id="GO:0005886">
    <property type="term" value="C:plasma membrane"/>
    <property type="evidence" value="ECO:0007669"/>
    <property type="project" value="UniProtKB-SubCell"/>
</dbReference>
<accession>A0A840J5L9</accession>
<feature type="transmembrane region" description="Helical" evidence="13">
    <location>
        <begin position="36"/>
        <end position="56"/>
    </location>
</feature>
<dbReference type="InterPro" id="IPR048279">
    <property type="entry name" value="MdtK-like"/>
</dbReference>
<dbReference type="PANTHER" id="PTHR43298:SF2">
    <property type="entry name" value="FMN_FAD EXPORTER YEEO-RELATED"/>
    <property type="match status" value="1"/>
</dbReference>
<evidence type="ECO:0000256" key="6">
    <source>
        <dbReference type="ARBA" id="ARBA00022449"/>
    </source>
</evidence>
<keyword evidence="15" id="KW-1185">Reference proteome</keyword>
<feature type="transmembrane region" description="Helical" evidence="13">
    <location>
        <begin position="431"/>
        <end position="448"/>
    </location>
</feature>
<evidence type="ECO:0000313" key="14">
    <source>
        <dbReference type="EMBL" id="MBB4688694.1"/>
    </source>
</evidence>
<dbReference type="InterPro" id="IPR050222">
    <property type="entry name" value="MATE_MdtK"/>
</dbReference>
<evidence type="ECO:0000256" key="11">
    <source>
        <dbReference type="ARBA" id="ARBA00023136"/>
    </source>
</evidence>
<comment type="similarity">
    <text evidence="3">Belongs to the multi antimicrobial extrusion (MATE) (TC 2.A.66.1) family.</text>
</comment>
<evidence type="ECO:0000256" key="1">
    <source>
        <dbReference type="ARBA" id="ARBA00003408"/>
    </source>
</evidence>
<feature type="transmembrane region" description="Helical" evidence="13">
    <location>
        <begin position="142"/>
        <end position="160"/>
    </location>
</feature>
<feature type="transmembrane region" description="Helical" evidence="13">
    <location>
        <begin position="104"/>
        <end position="130"/>
    </location>
</feature>
<keyword evidence="5" id="KW-0813">Transport</keyword>
<keyword evidence="8 13" id="KW-0812">Transmembrane</keyword>
<evidence type="ECO:0000256" key="3">
    <source>
        <dbReference type="ARBA" id="ARBA00010199"/>
    </source>
</evidence>
<dbReference type="CDD" id="cd13131">
    <property type="entry name" value="MATE_NorM_like"/>
    <property type="match status" value="1"/>
</dbReference>
<proteinExistence type="inferred from homology"/>
<dbReference type="PIRSF" id="PIRSF006603">
    <property type="entry name" value="DinF"/>
    <property type="match status" value="1"/>
</dbReference>
<evidence type="ECO:0000256" key="4">
    <source>
        <dbReference type="ARBA" id="ARBA00020268"/>
    </source>
</evidence>
<dbReference type="Pfam" id="PF01554">
    <property type="entry name" value="MatE"/>
    <property type="match status" value="2"/>
</dbReference>
<evidence type="ECO:0000256" key="12">
    <source>
        <dbReference type="ARBA" id="ARBA00031636"/>
    </source>
</evidence>
<evidence type="ECO:0000313" key="15">
    <source>
        <dbReference type="Proteomes" id="UP000581769"/>
    </source>
</evidence>
<keyword evidence="6" id="KW-0050">Antiport</keyword>
<comment type="function">
    <text evidence="1">Multidrug efflux pump.</text>
</comment>
<keyword evidence="11 13" id="KW-0472">Membrane</keyword>
<dbReference type="NCBIfam" id="TIGR00797">
    <property type="entry name" value="matE"/>
    <property type="match status" value="1"/>
</dbReference>
<feature type="transmembrane region" description="Helical" evidence="13">
    <location>
        <begin position="172"/>
        <end position="196"/>
    </location>
</feature>
<evidence type="ECO:0000256" key="8">
    <source>
        <dbReference type="ARBA" id="ARBA00022692"/>
    </source>
</evidence>
<dbReference type="Proteomes" id="UP000581769">
    <property type="component" value="Unassembled WGS sequence"/>
</dbReference>
<sequence>MNLAVLTKGYRPLVALAAPIAGIQLAQVALTTTDLAMMGLLGVRAVAAGGLSITLYNQLRTMCVGMVTSVGNQVAGAVGRAEARTGDGGLDESGREEVRRILRASFLVATGVGLVAALALAGLSFALTWFGQPPEVLAMARPMMIALAPGLIPMLWLNVVRQFAVGLHRPGSLLGITIVSIGVNAGLDAVFIYGLFGLPVLGLTGVGLATSFVQLLTFLAFLALVRRDRQLRPLLSVNAWQADLDTVKSVLRLGFPISLTYGSEAGITSVATLMMGAFGPVTLAAHNVVNQCAYIVYQLNIGLSQGSSISISRAVGKGDRAGAGEVARRALTLGPAIMTVIGLVYVIAPAPVLKVFLGGDADAGVLAAASTLLLFAILQQYCKGTQNIGVGLLRGLGDTKAGFRMTLIGYWLIGTPVMVVCGYVLGLHGPGIWIGLCAGFGATAVLLLRRFRRQLRPEPDLSNVRMLR</sequence>
<gene>
    <name evidence="14" type="ORF">BJY18_006179</name>
</gene>
<feature type="transmembrane region" description="Helical" evidence="13">
    <location>
        <begin position="403"/>
        <end position="425"/>
    </location>
</feature>
<organism evidence="14 15">
    <name type="scientific">Amycolatopsis jiangsuensis</name>
    <dbReference type="NCBI Taxonomy" id="1181879"/>
    <lineage>
        <taxon>Bacteria</taxon>
        <taxon>Bacillati</taxon>
        <taxon>Actinomycetota</taxon>
        <taxon>Actinomycetes</taxon>
        <taxon>Pseudonocardiales</taxon>
        <taxon>Pseudonocardiaceae</taxon>
        <taxon>Amycolatopsis</taxon>
    </lineage>
</organism>
<evidence type="ECO:0000256" key="2">
    <source>
        <dbReference type="ARBA" id="ARBA00004651"/>
    </source>
</evidence>
<dbReference type="GO" id="GO:0042910">
    <property type="term" value="F:xenobiotic transmembrane transporter activity"/>
    <property type="evidence" value="ECO:0007669"/>
    <property type="project" value="InterPro"/>
</dbReference>
<dbReference type="EMBL" id="JACHMG010000001">
    <property type="protein sequence ID" value="MBB4688694.1"/>
    <property type="molecule type" value="Genomic_DNA"/>
</dbReference>
<evidence type="ECO:0000256" key="9">
    <source>
        <dbReference type="ARBA" id="ARBA00022989"/>
    </source>
</evidence>
<keyword evidence="9 13" id="KW-1133">Transmembrane helix</keyword>